<evidence type="ECO:0000256" key="4">
    <source>
        <dbReference type="ARBA" id="ARBA00022603"/>
    </source>
</evidence>
<dbReference type="InterPro" id="IPR029064">
    <property type="entry name" value="Ribosomal_eL30-like_sf"/>
</dbReference>
<feature type="compositionally biased region" description="Low complexity" evidence="15">
    <location>
        <begin position="477"/>
        <end position="489"/>
    </location>
</feature>
<evidence type="ECO:0000256" key="11">
    <source>
        <dbReference type="ARBA" id="ARBA00055894"/>
    </source>
</evidence>
<dbReference type="GO" id="GO:0016435">
    <property type="term" value="F:rRNA (guanine) methyltransferase activity"/>
    <property type="evidence" value="ECO:0007669"/>
    <property type="project" value="TreeGrafter"/>
</dbReference>
<feature type="region of interest" description="Disordered" evidence="15">
    <location>
        <begin position="458"/>
        <end position="536"/>
    </location>
</feature>
<dbReference type="Pfam" id="PF08032">
    <property type="entry name" value="SpoU_sub_bind"/>
    <property type="match status" value="1"/>
</dbReference>
<accession>A0A7J7T743</accession>
<evidence type="ECO:0000313" key="17">
    <source>
        <dbReference type="EMBL" id="KAF6296345.1"/>
    </source>
</evidence>
<evidence type="ECO:0000256" key="10">
    <source>
        <dbReference type="ARBA" id="ARBA00050212"/>
    </source>
</evidence>
<comment type="caution">
    <text evidence="17">The sequence shown here is derived from an EMBL/GenBank/DDBJ whole genome shotgun (WGS) entry which is preliminary data.</text>
</comment>
<keyword evidence="7" id="KW-0809">Transit peptide</keyword>
<dbReference type="FunFam" id="3.30.1330.30:FF:000021">
    <property type="entry name" value="rRNA methyltransferase 1, mitochondrial"/>
    <property type="match status" value="1"/>
</dbReference>
<dbReference type="InterPro" id="IPR047182">
    <property type="entry name" value="MRM1"/>
</dbReference>
<dbReference type="GO" id="GO:0005759">
    <property type="term" value="C:mitochondrial matrix"/>
    <property type="evidence" value="ECO:0007669"/>
    <property type="project" value="UniProtKB-SubCell"/>
</dbReference>
<proteinExistence type="inferred from homology"/>
<dbReference type="SUPFAM" id="SSF75217">
    <property type="entry name" value="alpha/beta knot"/>
    <property type="match status" value="1"/>
</dbReference>
<comment type="catalytic activity">
    <reaction evidence="10">
        <text>guanosine(1145) in 16S rRNA + S-adenosyl-L-methionine = 2'-O-methylguanosine(1145) in 16S rRNA + S-adenosyl-L-homocysteine + H(+)</text>
        <dbReference type="Rhea" id="RHEA:47776"/>
        <dbReference type="Rhea" id="RHEA-COMP:11909"/>
        <dbReference type="Rhea" id="RHEA-COMP:11910"/>
        <dbReference type="ChEBI" id="CHEBI:15378"/>
        <dbReference type="ChEBI" id="CHEBI:57856"/>
        <dbReference type="ChEBI" id="CHEBI:59789"/>
        <dbReference type="ChEBI" id="CHEBI:74269"/>
        <dbReference type="ChEBI" id="CHEBI:74445"/>
    </reaction>
</comment>
<dbReference type="InterPro" id="IPR001356">
    <property type="entry name" value="HD"/>
</dbReference>
<dbReference type="InterPro" id="IPR029028">
    <property type="entry name" value="Alpha/beta_knot_MTases"/>
</dbReference>
<organism evidence="17 18">
    <name type="scientific">Myotis myotis</name>
    <name type="common">Greater mouse-eared bat</name>
    <name type="synonym">Vespertilio myotis</name>
    <dbReference type="NCBI Taxonomy" id="51298"/>
    <lineage>
        <taxon>Eukaryota</taxon>
        <taxon>Metazoa</taxon>
        <taxon>Chordata</taxon>
        <taxon>Craniata</taxon>
        <taxon>Vertebrata</taxon>
        <taxon>Euteleostomi</taxon>
        <taxon>Mammalia</taxon>
        <taxon>Eutheria</taxon>
        <taxon>Laurasiatheria</taxon>
        <taxon>Chiroptera</taxon>
        <taxon>Yangochiroptera</taxon>
        <taxon>Vespertilionidae</taxon>
        <taxon>Myotis</taxon>
    </lineage>
</organism>
<feature type="region of interest" description="Disordered" evidence="15">
    <location>
        <begin position="316"/>
        <end position="369"/>
    </location>
</feature>
<dbReference type="Proteomes" id="UP000527355">
    <property type="component" value="Unassembled WGS sequence"/>
</dbReference>
<feature type="compositionally biased region" description="Basic and acidic residues" evidence="15">
    <location>
        <begin position="316"/>
        <end position="330"/>
    </location>
</feature>
<protein>
    <recommendedName>
        <fullName evidence="9">rRNA methyltransferase 1, mitochondrial</fullName>
    </recommendedName>
    <alternativeName>
        <fullName evidence="12">16S rRNA (guanosine(1145)-2'-O)-methyltransferase</fullName>
    </alternativeName>
    <alternativeName>
        <fullName evidence="13">16S rRNA [Gm1145] 2'-O-methyltransferase</fullName>
    </alternativeName>
</protein>
<dbReference type="PANTHER" id="PTHR46103">
    <property type="entry name" value="RRNA METHYLTRANSFERASE 1, MITOCHONDRIAL"/>
    <property type="match status" value="1"/>
</dbReference>
<evidence type="ECO:0000256" key="2">
    <source>
        <dbReference type="ARBA" id="ARBA00007228"/>
    </source>
</evidence>
<comment type="similarity">
    <text evidence="2">Belongs to the class IV-like SAM-binding methyltransferase superfamily. RNA methyltransferase TrmH family.</text>
</comment>
<dbReference type="GO" id="GO:0003723">
    <property type="term" value="F:RNA binding"/>
    <property type="evidence" value="ECO:0007669"/>
    <property type="project" value="InterPro"/>
</dbReference>
<keyword evidence="14" id="KW-0539">Nucleus</keyword>
<feature type="compositionally biased region" description="Pro residues" evidence="15">
    <location>
        <begin position="514"/>
        <end position="524"/>
    </location>
</feature>
<dbReference type="EMBL" id="JABWUV010000017">
    <property type="protein sequence ID" value="KAF6296345.1"/>
    <property type="molecule type" value="Genomic_DNA"/>
</dbReference>
<evidence type="ECO:0000256" key="6">
    <source>
        <dbReference type="ARBA" id="ARBA00022691"/>
    </source>
</evidence>
<dbReference type="InterPro" id="IPR001537">
    <property type="entry name" value="SpoU_MeTrfase"/>
</dbReference>
<keyword evidence="18" id="KW-1185">Reference proteome</keyword>
<dbReference type="CDD" id="cd00086">
    <property type="entry name" value="homeodomain"/>
    <property type="match status" value="1"/>
</dbReference>
<keyword evidence="14" id="KW-0238">DNA-binding</keyword>
<evidence type="ECO:0000256" key="8">
    <source>
        <dbReference type="ARBA" id="ARBA00023128"/>
    </source>
</evidence>
<keyword evidence="5 17" id="KW-0808">Transferase</keyword>
<dbReference type="GO" id="GO:0003677">
    <property type="term" value="F:DNA binding"/>
    <property type="evidence" value="ECO:0007669"/>
    <property type="project" value="UniProtKB-UniRule"/>
</dbReference>
<evidence type="ECO:0000256" key="14">
    <source>
        <dbReference type="PROSITE-ProRule" id="PRU00108"/>
    </source>
</evidence>
<dbReference type="SMART" id="SM00967">
    <property type="entry name" value="SpoU_sub_bind"/>
    <property type="match status" value="1"/>
</dbReference>
<dbReference type="InterPro" id="IPR029026">
    <property type="entry name" value="tRNA_m1G_MTases_N"/>
</dbReference>
<dbReference type="FunFam" id="3.40.1280.10:FF:000025">
    <property type="entry name" value="Mitochondrial rRNA methyltransferase 1"/>
    <property type="match status" value="1"/>
</dbReference>
<evidence type="ECO:0000256" key="13">
    <source>
        <dbReference type="ARBA" id="ARBA00083728"/>
    </source>
</evidence>
<evidence type="ECO:0000313" key="18">
    <source>
        <dbReference type="Proteomes" id="UP000527355"/>
    </source>
</evidence>
<evidence type="ECO:0000259" key="16">
    <source>
        <dbReference type="PROSITE" id="PS50071"/>
    </source>
</evidence>
<keyword evidence="6" id="KW-0949">S-adenosyl-L-methionine</keyword>
<dbReference type="GO" id="GO:0005634">
    <property type="term" value="C:nucleus"/>
    <property type="evidence" value="ECO:0007669"/>
    <property type="project" value="UniProtKB-SubCell"/>
</dbReference>
<evidence type="ECO:0000256" key="12">
    <source>
        <dbReference type="ARBA" id="ARBA00082376"/>
    </source>
</evidence>
<keyword evidence="8" id="KW-0496">Mitochondrion</keyword>
<evidence type="ECO:0000256" key="9">
    <source>
        <dbReference type="ARBA" id="ARBA00034881"/>
    </source>
</evidence>
<dbReference type="SUPFAM" id="SSF55315">
    <property type="entry name" value="L30e-like"/>
    <property type="match status" value="1"/>
</dbReference>
<dbReference type="InterPro" id="IPR047261">
    <property type="entry name" value="MRM1_MeTrfase_dom"/>
</dbReference>
<dbReference type="AlphaFoldDB" id="A0A7J7T743"/>
<name>A0A7J7T743_MYOMY</name>
<keyword evidence="3" id="KW-0698">rRNA processing</keyword>
<dbReference type="InterPro" id="IPR013123">
    <property type="entry name" value="SpoU_subst-bd"/>
</dbReference>
<evidence type="ECO:0000256" key="7">
    <source>
        <dbReference type="ARBA" id="ARBA00022946"/>
    </source>
</evidence>
<dbReference type="CDD" id="cd18105">
    <property type="entry name" value="SpoU-like_MRM1"/>
    <property type="match status" value="1"/>
</dbReference>
<feature type="domain" description="Homeobox" evidence="16">
    <location>
        <begin position="370"/>
        <end position="400"/>
    </location>
</feature>
<gene>
    <name evidence="17" type="ORF">mMyoMyo1_013280</name>
</gene>
<evidence type="ECO:0000256" key="5">
    <source>
        <dbReference type="ARBA" id="ARBA00022679"/>
    </source>
</evidence>
<dbReference type="VEuPathDB" id="HostDB:GeneID_118672385"/>
<dbReference type="Gene3D" id="3.40.1280.10">
    <property type="match status" value="1"/>
</dbReference>
<keyword evidence="4 17" id="KW-0489">Methyltransferase</keyword>
<dbReference type="Pfam" id="PF00588">
    <property type="entry name" value="SpoU_methylase"/>
    <property type="match status" value="1"/>
</dbReference>
<keyword evidence="14" id="KW-0371">Homeobox</keyword>
<dbReference type="PROSITE" id="PS50071">
    <property type="entry name" value="HOMEOBOX_2"/>
    <property type="match status" value="1"/>
</dbReference>
<dbReference type="Gene3D" id="3.30.1330.30">
    <property type="match status" value="1"/>
</dbReference>
<evidence type="ECO:0000256" key="1">
    <source>
        <dbReference type="ARBA" id="ARBA00004305"/>
    </source>
</evidence>
<reference evidence="17 18" key="1">
    <citation type="journal article" date="2020" name="Nature">
        <title>Six reference-quality genomes reveal evolution of bat adaptations.</title>
        <authorList>
            <person name="Jebb D."/>
            <person name="Huang Z."/>
            <person name="Pippel M."/>
            <person name="Hughes G.M."/>
            <person name="Lavrichenko K."/>
            <person name="Devanna P."/>
            <person name="Winkler S."/>
            <person name="Jermiin L.S."/>
            <person name="Skirmuntt E.C."/>
            <person name="Katzourakis A."/>
            <person name="Burkitt-Gray L."/>
            <person name="Ray D.A."/>
            <person name="Sullivan K.A.M."/>
            <person name="Roscito J.G."/>
            <person name="Kirilenko B.M."/>
            <person name="Davalos L.M."/>
            <person name="Corthals A.P."/>
            <person name="Power M.L."/>
            <person name="Jones G."/>
            <person name="Ransome R.D."/>
            <person name="Dechmann D.K.N."/>
            <person name="Locatelli A.G."/>
            <person name="Puechmaille S.J."/>
            <person name="Fedrigo O."/>
            <person name="Jarvis E.D."/>
            <person name="Hiller M."/>
            <person name="Vernes S.C."/>
            <person name="Myers E.W."/>
            <person name="Teeling E.C."/>
        </authorList>
    </citation>
    <scope>NUCLEOTIDE SEQUENCE [LARGE SCALE GENOMIC DNA]</scope>
    <source>
        <strain evidence="17">MMyoMyo1</strain>
        <tissue evidence="17">Flight muscle</tissue>
    </source>
</reference>
<sequence length="568" mass="61738">MALLRALRGATWRFPGQLARQSSRSARPGERPGGEELSRLLLDDLAPAPRPTGGRELLFGLSPCLLALRAARRRVARLLLQAGRSGMRGERAELLREAEARDIPVLWPRRQKLDALCRHQVHQGVCMEVSPLRPRPWTEAGEARPGDDPQQLWLVLERLQDPRNFGAVLRSAHFLGVDQVITSRRNSCPLTPVVSKASAGAMEVMDIFFTDDLDGFLQAKARQGWLVAGTVGCPGPEISGSSEIPITSCLEFLWDQPTLLVLGNEGSGLSPEVQASCQLLLTILPGRQLPPGLESLNVSVAAGILLHSICSQRKGFPEDGKRGKHLRDPQEPSATAEGPRLPQHPGLSSGSERERSDITSSGKNSTSFSELPESSVLVSALSSSWQKVWFQNRRSKERRMKQLSALGARRHAFFRSPRRMRPLVDRLEPGELLPNGPFSFYGDYQSEYYGPGGNYDFFPQGPPSSQAQTPVDLPFVPSSGPSGTPLGGLEHPLPGHHPSSEAQRFTDILAHPPGDSPSPEPSLPGPLHSMSAEVFGPSPPFSSLSVNGGASYGNHLSHPPEMNEAAVW</sequence>
<comment type="subcellular location">
    <subcellularLocation>
        <location evidence="1">Mitochondrion matrix</location>
    </subcellularLocation>
    <subcellularLocation>
        <location evidence="14">Nucleus</location>
    </subcellularLocation>
</comment>
<evidence type="ECO:0000256" key="3">
    <source>
        <dbReference type="ARBA" id="ARBA00022552"/>
    </source>
</evidence>
<evidence type="ECO:0000256" key="15">
    <source>
        <dbReference type="SAM" id="MobiDB-lite"/>
    </source>
</evidence>
<comment type="function">
    <text evidence="11">S-adenosyl-L-methionine-dependent 2'-O-ribose methyltransferase that catalyzes the formation of 2'-O-methylguanosine at position 1145 (Gm1145) in the 16S mitochondrial large subunit ribosomal RNA (mtLSU rRNA), a universally conserved modification in the peptidyl transferase domain of the mtLSU rRNA.</text>
</comment>
<feature type="DNA-binding region" description="Homeobox" evidence="14">
    <location>
        <begin position="372"/>
        <end position="401"/>
    </location>
</feature>
<dbReference type="VEuPathDB" id="HostDB:GeneID_118671681"/>
<dbReference type="PANTHER" id="PTHR46103:SF1">
    <property type="entry name" value="RRNA METHYLTRANSFERASE 1, MITOCHONDRIAL"/>
    <property type="match status" value="1"/>
</dbReference>